<protein>
    <submittedName>
        <fullName evidence="3">YciI family protein</fullName>
    </submittedName>
</protein>
<evidence type="ECO:0000313" key="4">
    <source>
        <dbReference type="Proteomes" id="UP000519972"/>
    </source>
</evidence>
<gene>
    <name evidence="3" type="ORF">G9X64_03395</name>
</gene>
<sequence length="101" mass="11428">MLAARIAYSSEGHAEVRARYFEDHKLYLRSTGLKIRQSGPLFNGDGPQIGALIVAEVEDLAELTAFSARDPFVVHGVYRQVEIFEWRVTIGKDTLHRIDLK</sequence>
<dbReference type="SUPFAM" id="SSF54909">
    <property type="entry name" value="Dimeric alpha+beta barrel"/>
    <property type="match status" value="1"/>
</dbReference>
<accession>A0A7Y3S230</accession>
<name>A0A7Y3S230_9HYPH</name>
<feature type="domain" description="YCII-related" evidence="2">
    <location>
        <begin position="1"/>
        <end position="87"/>
    </location>
</feature>
<comment type="caution">
    <text evidence="3">The sequence shown here is derived from an EMBL/GenBank/DDBJ whole genome shotgun (WGS) entry which is preliminary data.</text>
</comment>
<dbReference type="InterPro" id="IPR011008">
    <property type="entry name" value="Dimeric_a/b-barrel"/>
</dbReference>
<dbReference type="AlphaFoldDB" id="A0A7Y3S230"/>
<evidence type="ECO:0000259" key="2">
    <source>
        <dbReference type="Pfam" id="PF03795"/>
    </source>
</evidence>
<proteinExistence type="inferred from homology"/>
<dbReference type="Proteomes" id="UP000519972">
    <property type="component" value="Unassembled WGS sequence"/>
</dbReference>
<organism evidence="3 4">
    <name type="scientific">Rhizobium sophorae</name>
    <dbReference type="NCBI Taxonomy" id="1535242"/>
    <lineage>
        <taxon>Bacteria</taxon>
        <taxon>Pseudomonadati</taxon>
        <taxon>Pseudomonadota</taxon>
        <taxon>Alphaproteobacteria</taxon>
        <taxon>Hyphomicrobiales</taxon>
        <taxon>Rhizobiaceae</taxon>
        <taxon>Rhizobium/Agrobacterium group</taxon>
        <taxon>Rhizobium</taxon>
    </lineage>
</organism>
<evidence type="ECO:0000313" key="3">
    <source>
        <dbReference type="EMBL" id="NNU35557.1"/>
    </source>
</evidence>
<keyword evidence="4" id="KW-1185">Reference proteome</keyword>
<dbReference type="RefSeq" id="WP_171375903.1">
    <property type="nucleotide sequence ID" value="NZ_JABFCN010000003.1"/>
</dbReference>
<dbReference type="InterPro" id="IPR005545">
    <property type="entry name" value="YCII"/>
</dbReference>
<reference evidence="3 4" key="1">
    <citation type="submission" date="2020-02" db="EMBL/GenBank/DDBJ databases">
        <authorList>
            <person name="Sun Q."/>
        </authorList>
    </citation>
    <scope>NUCLEOTIDE SEQUENCE [LARGE SCALE GENOMIC DNA]</scope>
    <source>
        <strain evidence="3 4">CCBAU 03386</strain>
    </source>
</reference>
<dbReference type="EMBL" id="JABFCN010000003">
    <property type="protein sequence ID" value="NNU35557.1"/>
    <property type="molecule type" value="Genomic_DNA"/>
</dbReference>
<dbReference type="Gene3D" id="3.30.70.1060">
    <property type="entry name" value="Dimeric alpha+beta barrel"/>
    <property type="match status" value="1"/>
</dbReference>
<comment type="similarity">
    <text evidence="1">Belongs to the YciI family.</text>
</comment>
<dbReference type="Pfam" id="PF03795">
    <property type="entry name" value="YCII"/>
    <property type="match status" value="1"/>
</dbReference>
<evidence type="ECO:0000256" key="1">
    <source>
        <dbReference type="ARBA" id="ARBA00007689"/>
    </source>
</evidence>